<organism evidence="4 5">
    <name type="scientific">Colocasia esculenta</name>
    <name type="common">Wild taro</name>
    <name type="synonym">Arum esculentum</name>
    <dbReference type="NCBI Taxonomy" id="4460"/>
    <lineage>
        <taxon>Eukaryota</taxon>
        <taxon>Viridiplantae</taxon>
        <taxon>Streptophyta</taxon>
        <taxon>Embryophyta</taxon>
        <taxon>Tracheophyta</taxon>
        <taxon>Spermatophyta</taxon>
        <taxon>Magnoliopsida</taxon>
        <taxon>Liliopsida</taxon>
        <taxon>Araceae</taxon>
        <taxon>Aroideae</taxon>
        <taxon>Colocasieae</taxon>
        <taxon>Colocasia</taxon>
    </lineage>
</organism>
<evidence type="ECO:0000256" key="2">
    <source>
        <dbReference type="SAM" id="MobiDB-lite"/>
    </source>
</evidence>
<reference evidence="4" key="1">
    <citation type="submission" date="2017-07" db="EMBL/GenBank/DDBJ databases">
        <title>Taro Niue Genome Assembly and Annotation.</title>
        <authorList>
            <person name="Atibalentja N."/>
            <person name="Keating K."/>
            <person name="Fields C.J."/>
        </authorList>
    </citation>
    <scope>NUCLEOTIDE SEQUENCE</scope>
    <source>
        <strain evidence="4">Niue_2</strain>
        <tissue evidence="4">Leaf</tissue>
    </source>
</reference>
<feature type="region of interest" description="Disordered" evidence="2">
    <location>
        <begin position="582"/>
        <end position="659"/>
    </location>
</feature>
<dbReference type="InterPro" id="IPR058936">
    <property type="entry name" value="At4g15545-like"/>
</dbReference>
<keyword evidence="1" id="KW-0175">Coiled coil</keyword>
<gene>
    <name evidence="4" type="ORF">Taro_053365</name>
</gene>
<dbReference type="PANTHER" id="PTHR47383">
    <property type="entry name" value="OS03G0659800 PROTEIN"/>
    <property type="match status" value="1"/>
</dbReference>
<evidence type="ECO:0000256" key="1">
    <source>
        <dbReference type="SAM" id="Coils"/>
    </source>
</evidence>
<feature type="region of interest" description="Disordered" evidence="2">
    <location>
        <begin position="113"/>
        <end position="134"/>
    </location>
</feature>
<feature type="compositionally biased region" description="Polar residues" evidence="2">
    <location>
        <begin position="633"/>
        <end position="643"/>
    </location>
</feature>
<evidence type="ECO:0000259" key="3">
    <source>
        <dbReference type="Pfam" id="PF25972"/>
    </source>
</evidence>
<proteinExistence type="predicted"/>
<feature type="compositionally biased region" description="Basic and acidic residues" evidence="2">
    <location>
        <begin position="115"/>
        <end position="125"/>
    </location>
</feature>
<evidence type="ECO:0000313" key="4">
    <source>
        <dbReference type="EMBL" id="MQM20347.1"/>
    </source>
</evidence>
<dbReference type="PANTHER" id="PTHR47383:SF8">
    <property type="entry name" value="OS01G0768300 PROTEIN"/>
    <property type="match status" value="1"/>
</dbReference>
<name>A0A843XMY2_COLES</name>
<accession>A0A843XMY2</accession>
<dbReference type="OrthoDB" id="5599468at2759"/>
<dbReference type="AlphaFoldDB" id="A0A843XMY2"/>
<comment type="caution">
    <text evidence="4">The sequence shown here is derived from an EMBL/GenBank/DDBJ whole genome shotgun (WGS) entry which is preliminary data.</text>
</comment>
<dbReference type="EMBL" id="NMUH01009734">
    <property type="protein sequence ID" value="MQM20347.1"/>
    <property type="molecule type" value="Genomic_DNA"/>
</dbReference>
<sequence length="724" mass="80435">MGQLGVVIYGARLYLGCASAVTVIRIDPGRPTPLAGPISFVRPPRSLRQWQRRLGAITASPGGARNAVIQILHEQALRGWQRRGRPPPLSKFPFSPKFLPIIALLPFPFRQHQRERREKRADRPGPSHPFFPSSHRKDLSFPPFARFAASLGWRERVKNLAFGVWSHHQLKNPPWRRPQSEIPLTPSQAHGLNSLFPSRGARWTWWIIPGFLGFVLPVKIFSASPPIPPTLLLSPERDLAFLRSRAVSRRNWRAGDLNLPFACVPSSKIPLLLGPCPGWVVLGFVLHRREMTQGGAEFHLPDEILAVIPTDPYDQLDLARKITSMAIASRVSRLEGETGRLRQMVTEKDRVIAELQERLEELDRMFQEADARLRTSLEENIKLTKERDSLALTAKKLSRELLKPGSGWENQNWFSDQQGPVLILVLVPTPLGLVPAGSSSVQLVLTFDYHAISGNQSTSKTWMGVQAKQRYLVDSATKIPITDIPTASVMDVAASRLAASLGLEAFKRNLMQSLNEDDSSHTETVDIGTCDQFVPKDSIWKDGGSVSHTASNYVTASTDTGNVYKEGSRNVGQKFSMTSYISPRLTPSATPKVTSTAGSPRGFSAAGSPKLLSGATSPTKFRIEGHTALSPWYPSSQRSSAANSPPRGRSLPGRTPRIDGKEFFRQARSRLSYEQFGAFLANIKELNAHRQSREETLKKAEEIFGTDNKDLFLSFQGLLNRNIP</sequence>
<feature type="coiled-coil region" evidence="1">
    <location>
        <begin position="345"/>
        <end position="379"/>
    </location>
</feature>
<dbReference type="InterPro" id="IPR058935">
    <property type="entry name" value="At4g15545-like_C"/>
</dbReference>
<feature type="domain" description="At4g15545-like C-terminal" evidence="3">
    <location>
        <begin position="656"/>
        <end position="722"/>
    </location>
</feature>
<protein>
    <recommendedName>
        <fullName evidence="3">At4g15545-like C-terminal domain-containing protein</fullName>
    </recommendedName>
</protein>
<feature type="compositionally biased region" description="Polar residues" evidence="2">
    <location>
        <begin position="582"/>
        <end position="598"/>
    </location>
</feature>
<keyword evidence="5" id="KW-1185">Reference proteome</keyword>
<evidence type="ECO:0000313" key="5">
    <source>
        <dbReference type="Proteomes" id="UP000652761"/>
    </source>
</evidence>
<dbReference type="Proteomes" id="UP000652761">
    <property type="component" value="Unassembled WGS sequence"/>
</dbReference>
<dbReference type="Pfam" id="PF25972">
    <property type="entry name" value="At4g15545_C"/>
    <property type="match status" value="1"/>
</dbReference>